<dbReference type="RefSeq" id="XP_004185083.1">
    <property type="nucleotide sequence ID" value="XM_004185035.1"/>
</dbReference>
<evidence type="ECO:0000313" key="2">
    <source>
        <dbReference type="EMBL" id="ELP85737.1"/>
    </source>
</evidence>
<protein>
    <submittedName>
        <fullName evidence="2">Uncharacterized protein</fullName>
    </submittedName>
</protein>
<dbReference type="AlphaFoldDB" id="L7FM78"/>
<dbReference type="EMBL" id="KB207033">
    <property type="protein sequence ID" value="ELP85737.1"/>
    <property type="molecule type" value="Genomic_DNA"/>
</dbReference>
<name>L7FM78_ENTIV</name>
<dbReference type="VEuPathDB" id="AmoebaDB:EIN_012640"/>
<evidence type="ECO:0000313" key="3">
    <source>
        <dbReference type="Proteomes" id="UP000014680"/>
    </source>
</evidence>
<evidence type="ECO:0000256" key="1">
    <source>
        <dbReference type="SAM" id="MobiDB-lite"/>
    </source>
</evidence>
<accession>L7FM78</accession>
<dbReference type="KEGG" id="eiv:EIN_012640"/>
<feature type="region of interest" description="Disordered" evidence="1">
    <location>
        <begin position="66"/>
        <end position="91"/>
    </location>
</feature>
<proteinExistence type="predicted"/>
<sequence length="195" mass="23314">MLTILNIYFAYSHMCEHQKCLKEKREAEKQRIENEKKLETDFAEFKKTLTSEQQTLLDEYIKYETEKDEFSSSDVDKGSDKDDDKCKRKREKCPMDKERRQMKRMWKWHMMNQMYNRPPPPPMCCPPPQFGYDQIGCGFGIRPFHQPYYGCCPPPPPMMELNPYGCNQMCFPPPPPPFFGRFGGWERGRRHHPQL</sequence>
<dbReference type="Proteomes" id="UP000014680">
    <property type="component" value="Unassembled WGS sequence"/>
</dbReference>
<keyword evidence="3" id="KW-1185">Reference proteome</keyword>
<dbReference type="GeneID" id="14884708"/>
<reference evidence="2 3" key="1">
    <citation type="submission" date="2012-10" db="EMBL/GenBank/DDBJ databases">
        <authorList>
            <person name="Zafar N."/>
            <person name="Inman J."/>
            <person name="Hall N."/>
            <person name="Lorenzi H."/>
            <person name="Caler E."/>
        </authorList>
    </citation>
    <scope>NUCLEOTIDE SEQUENCE [LARGE SCALE GENOMIC DNA]</scope>
    <source>
        <strain evidence="2 3">IP1</strain>
    </source>
</reference>
<organism evidence="2 3">
    <name type="scientific">Entamoeba invadens IP1</name>
    <dbReference type="NCBI Taxonomy" id="370355"/>
    <lineage>
        <taxon>Eukaryota</taxon>
        <taxon>Amoebozoa</taxon>
        <taxon>Evosea</taxon>
        <taxon>Archamoebae</taxon>
        <taxon>Mastigamoebida</taxon>
        <taxon>Entamoebidae</taxon>
        <taxon>Entamoeba</taxon>
    </lineage>
</organism>
<gene>
    <name evidence="2" type="ORF">EIN_012640</name>
</gene>